<keyword evidence="2" id="KW-1185">Reference proteome</keyword>
<dbReference type="CDD" id="cd07739">
    <property type="entry name" value="metallo-hydrolase-like_MBL-fold"/>
    <property type="match status" value="1"/>
</dbReference>
<evidence type="ECO:0000313" key="1">
    <source>
        <dbReference type="EMBL" id="AKH44126.1"/>
    </source>
</evidence>
<dbReference type="KEGG" id="aay:WYH_03107"/>
<dbReference type="AlphaFoldDB" id="A0A0F7KY05"/>
<dbReference type="Gene3D" id="3.60.15.10">
    <property type="entry name" value="Ribonuclease Z/Hydroxyacylglutathione hydrolase-like"/>
    <property type="match status" value="1"/>
</dbReference>
<dbReference type="InterPro" id="IPR001279">
    <property type="entry name" value="Metallo-B-lactamas"/>
</dbReference>
<dbReference type="InterPro" id="IPR036866">
    <property type="entry name" value="RibonucZ/Hydroxyglut_hydro"/>
</dbReference>
<protein>
    <submittedName>
        <fullName evidence="1">Hydroxyacylglutathione hydrolase</fullName>
        <ecNumber evidence="1">3.1.2.6</ecNumber>
    </submittedName>
</protein>
<dbReference type="PANTHER" id="PTHR42951">
    <property type="entry name" value="METALLO-BETA-LACTAMASE DOMAIN-CONTAINING"/>
    <property type="match status" value="1"/>
</dbReference>
<dbReference type="RefSeq" id="WP_053833626.1">
    <property type="nucleotide sequence ID" value="NZ_CP011452.2"/>
</dbReference>
<dbReference type="SMART" id="SM00849">
    <property type="entry name" value="Lactamase_B"/>
    <property type="match status" value="1"/>
</dbReference>
<dbReference type="Pfam" id="PF00753">
    <property type="entry name" value="Lactamase_B"/>
    <property type="match status" value="1"/>
</dbReference>
<dbReference type="Proteomes" id="UP000034392">
    <property type="component" value="Chromosome"/>
</dbReference>
<reference evidence="1" key="1">
    <citation type="submission" date="2015-05" db="EMBL/GenBank/DDBJ databases">
        <title>The complete genome of Altererythrobacter atlanticus strain 26DY36.</title>
        <authorList>
            <person name="Wu Y.-H."/>
            <person name="Cheng H."/>
            <person name="Wu X.-W."/>
        </authorList>
    </citation>
    <scope>NUCLEOTIDE SEQUENCE [LARGE SCALE GENOMIC DNA]</scope>
    <source>
        <strain evidence="1">26DY36</strain>
    </source>
</reference>
<name>A0A0F7KY05_9SPHN</name>
<dbReference type="EC" id="3.1.2.6" evidence="1"/>
<dbReference type="PANTHER" id="PTHR42951:SF14">
    <property type="entry name" value="METALLO-BETA-LACTAMASE SUPERFAMILY PROTEIN"/>
    <property type="match status" value="1"/>
</dbReference>
<proteinExistence type="predicted"/>
<keyword evidence="1" id="KW-0378">Hydrolase</keyword>
<accession>A0A0F7KY05</accession>
<organism evidence="1 2">
    <name type="scientific">Croceibacterium atlanticum</name>
    <dbReference type="NCBI Taxonomy" id="1267766"/>
    <lineage>
        <taxon>Bacteria</taxon>
        <taxon>Pseudomonadati</taxon>
        <taxon>Pseudomonadota</taxon>
        <taxon>Alphaproteobacteria</taxon>
        <taxon>Sphingomonadales</taxon>
        <taxon>Erythrobacteraceae</taxon>
        <taxon>Croceibacterium</taxon>
    </lineage>
</organism>
<dbReference type="SUPFAM" id="SSF56281">
    <property type="entry name" value="Metallo-hydrolase/oxidoreductase"/>
    <property type="match status" value="1"/>
</dbReference>
<gene>
    <name evidence="1" type="primary">gloB_3</name>
    <name evidence="1" type="ORF">WYH_03107</name>
</gene>
<evidence type="ECO:0000313" key="2">
    <source>
        <dbReference type="Proteomes" id="UP000034392"/>
    </source>
</evidence>
<sequence>MIRLCLAAALLLFTTPAAARPDAGSPPLDFEVLRTSPGSLNVNVALIMGERDAVLVDPPFTLADAHRAVAMVLDSGRNLTHVFVTHDHPDHFFAMEVIQDAFPDAKIVAHPTVVADIWRSLPFKVKRWSPMLGDNGPVHPSAPQALEGDSIMLEGHELKVLGPMQGDHIHATALWAPSIRALFAGDLVFNQMHLWLGEHDPQQVEGWAESLTKLAELGPEVVVAGHSAPGLPDTPEALQFSRRYLEMWPQFVAQAENSAEMRALVRAEFPDAVDALDDFILGNSSKVAIGEEPKWQE</sequence>
<dbReference type="PATRIC" id="fig|1267766.3.peg.3150"/>
<dbReference type="OrthoDB" id="7203514at2"/>
<dbReference type="GO" id="GO:0004416">
    <property type="term" value="F:hydroxyacylglutathione hydrolase activity"/>
    <property type="evidence" value="ECO:0007669"/>
    <property type="project" value="UniProtKB-EC"/>
</dbReference>
<dbReference type="STRING" id="1267766.WYH_03107"/>
<dbReference type="InterPro" id="IPR050855">
    <property type="entry name" value="NDM-1-like"/>
</dbReference>
<dbReference type="EMBL" id="CP011452">
    <property type="protein sequence ID" value="AKH44126.1"/>
    <property type="molecule type" value="Genomic_DNA"/>
</dbReference>